<reference evidence="2" key="1">
    <citation type="submission" date="2016-10" db="EMBL/GenBank/DDBJ databases">
        <authorList>
            <person name="Varghese N."/>
        </authorList>
    </citation>
    <scope>NUCLEOTIDE SEQUENCE [LARGE SCALE GENOMIC DNA]</scope>
    <source>
        <strain evidence="2">ACV-9</strain>
    </source>
</reference>
<dbReference type="Proteomes" id="UP000182321">
    <property type="component" value="Unassembled WGS sequence"/>
</dbReference>
<dbReference type="NCBIfam" id="TIGR02530">
    <property type="entry name" value="flg_new"/>
    <property type="match status" value="1"/>
</dbReference>
<evidence type="ECO:0000313" key="2">
    <source>
        <dbReference type="Proteomes" id="UP000182321"/>
    </source>
</evidence>
<dbReference type="Pfam" id="PF12611">
    <property type="entry name" value="Flagellar_put"/>
    <property type="match status" value="1"/>
</dbReference>
<keyword evidence="2" id="KW-1185">Reference proteome</keyword>
<dbReference type="EMBL" id="FNZX01000007">
    <property type="protein sequence ID" value="SEK59708.1"/>
    <property type="molecule type" value="Genomic_DNA"/>
</dbReference>
<accession>A0A1H7IB96</accession>
<organism evidence="1 2">
    <name type="scientific">Pseudobutyrivibrio ruminis</name>
    <dbReference type="NCBI Taxonomy" id="46206"/>
    <lineage>
        <taxon>Bacteria</taxon>
        <taxon>Bacillati</taxon>
        <taxon>Bacillota</taxon>
        <taxon>Clostridia</taxon>
        <taxon>Lachnospirales</taxon>
        <taxon>Lachnospiraceae</taxon>
        <taxon>Pseudobutyrivibrio</taxon>
    </lineage>
</organism>
<dbReference type="RefSeq" id="WP_074790374.1">
    <property type="nucleotide sequence ID" value="NZ_FNZX01000007.1"/>
</dbReference>
<dbReference type="InterPro" id="IPR013367">
    <property type="entry name" value="Flagellar_put"/>
</dbReference>
<name>A0A1H7IB96_9FIRM</name>
<protein>
    <submittedName>
        <fullName evidence="1">Flagellar operon protein</fullName>
    </submittedName>
</protein>
<sequence length="133" mass="14700">MNNLNINPNFTSIERVAGTYLNPAQESKPLGNFNGASFEDIFKQKLDNASELKFSKHAAQRLDDRNIKLSEEQSLRLEEGVQKASEKGITDSLVLVDTLAFIVNVPNQTVVTAMDQTESDENIFTNIDGAVIV</sequence>
<dbReference type="AlphaFoldDB" id="A0A1H7IB96"/>
<dbReference type="eggNOG" id="ENOG5032Y5R">
    <property type="taxonomic scope" value="Bacteria"/>
</dbReference>
<proteinExistence type="predicted"/>
<keyword evidence="1" id="KW-0282">Flagellum</keyword>
<evidence type="ECO:0000313" key="1">
    <source>
        <dbReference type="EMBL" id="SEK59708.1"/>
    </source>
</evidence>
<gene>
    <name evidence="1" type="ORF">SAMN02910377_01285</name>
</gene>
<keyword evidence="1" id="KW-0969">Cilium</keyword>
<keyword evidence="1" id="KW-0966">Cell projection</keyword>